<name>A0A5K7Z2M2_9BACT</name>
<gene>
    <name evidence="2" type="ORF">DSCW_33730</name>
</gene>
<sequence length="92" mass="11018">MFKKNRKFEIDDVRERGFWDKCMSAYEEAINEASRPWAPWYAIPVDNKPFMRVAVAEIIVKILTKLGLEYPHVGFEVKTKFSEMWRMLENED</sequence>
<dbReference type="Gene3D" id="3.40.50.300">
    <property type="entry name" value="P-loop containing nucleotide triphosphate hydrolases"/>
    <property type="match status" value="1"/>
</dbReference>
<accession>A0A5K7Z2M2</accession>
<dbReference type="PANTHER" id="PTHR34383">
    <property type="entry name" value="POLYPHOSPHATE:AMP PHOSPHOTRANSFERASE-RELATED"/>
    <property type="match status" value="1"/>
</dbReference>
<dbReference type="InterPro" id="IPR022488">
    <property type="entry name" value="PPK2-related"/>
</dbReference>
<dbReference type="EMBL" id="AP021875">
    <property type="protein sequence ID" value="BBO75956.1"/>
    <property type="molecule type" value="Genomic_DNA"/>
</dbReference>
<dbReference type="KEGG" id="dwd:DSCW_33730"/>
<organism evidence="2 3">
    <name type="scientific">Desulfosarcina widdelii</name>
    <dbReference type="NCBI Taxonomy" id="947919"/>
    <lineage>
        <taxon>Bacteria</taxon>
        <taxon>Pseudomonadati</taxon>
        <taxon>Thermodesulfobacteriota</taxon>
        <taxon>Desulfobacteria</taxon>
        <taxon>Desulfobacterales</taxon>
        <taxon>Desulfosarcinaceae</taxon>
        <taxon>Desulfosarcina</taxon>
    </lineage>
</organism>
<dbReference type="InterPro" id="IPR027417">
    <property type="entry name" value="P-loop_NTPase"/>
</dbReference>
<evidence type="ECO:0000259" key="1">
    <source>
        <dbReference type="Pfam" id="PF03976"/>
    </source>
</evidence>
<evidence type="ECO:0000313" key="2">
    <source>
        <dbReference type="EMBL" id="BBO75956.1"/>
    </source>
</evidence>
<dbReference type="AlphaFoldDB" id="A0A5K7Z2M2"/>
<dbReference type="OrthoDB" id="9775224at2"/>
<dbReference type="PANTHER" id="PTHR34383:SF3">
    <property type="entry name" value="POLYPHOSPHATE:AMP PHOSPHOTRANSFERASE"/>
    <property type="match status" value="1"/>
</dbReference>
<protein>
    <recommendedName>
        <fullName evidence="1">Polyphosphate kinase-2-related domain-containing protein</fullName>
    </recommendedName>
</protein>
<dbReference type="Pfam" id="PF03976">
    <property type="entry name" value="PPK2"/>
    <property type="match status" value="1"/>
</dbReference>
<evidence type="ECO:0000313" key="3">
    <source>
        <dbReference type="Proteomes" id="UP000427769"/>
    </source>
</evidence>
<dbReference type="Proteomes" id="UP000427769">
    <property type="component" value="Chromosome"/>
</dbReference>
<feature type="domain" description="Polyphosphate kinase-2-related" evidence="1">
    <location>
        <begin position="4"/>
        <end position="63"/>
    </location>
</feature>
<proteinExistence type="predicted"/>
<reference evidence="2 3" key="1">
    <citation type="submission" date="2019-11" db="EMBL/GenBank/DDBJ databases">
        <title>Comparative genomics of hydrocarbon-degrading Desulfosarcina strains.</title>
        <authorList>
            <person name="Watanabe M."/>
            <person name="Kojima H."/>
            <person name="Fukui M."/>
        </authorList>
    </citation>
    <scope>NUCLEOTIDE SEQUENCE [LARGE SCALE GENOMIC DNA]</scope>
    <source>
        <strain evidence="2 3">PP31</strain>
    </source>
</reference>
<keyword evidence="3" id="KW-1185">Reference proteome</keyword>